<comment type="caution">
    <text evidence="1">The sequence shown here is derived from an EMBL/GenBank/DDBJ whole genome shotgun (WGS) entry which is preliminary data.</text>
</comment>
<sequence>MKVGKKYEVLQSVKRGCKKKMIGTIIKEYPKFYVLQTMNYKTCINKSGIISNQYDITAI</sequence>
<evidence type="ECO:0000313" key="1">
    <source>
        <dbReference type="EMBL" id="NBI06687.1"/>
    </source>
</evidence>
<dbReference type="EMBL" id="QXXA01000007">
    <property type="protein sequence ID" value="NBI06687.1"/>
    <property type="molecule type" value="Genomic_DNA"/>
</dbReference>
<dbReference type="Proteomes" id="UP000467132">
    <property type="component" value="Unassembled WGS sequence"/>
</dbReference>
<dbReference type="AlphaFoldDB" id="A0A845QUW4"/>
<keyword evidence="2" id="KW-1185">Reference proteome</keyword>
<organism evidence="1 2">
    <name type="scientific">Senegalia massiliensis</name>
    <dbReference type="NCBI Taxonomy" id="1720316"/>
    <lineage>
        <taxon>Bacteria</taxon>
        <taxon>Bacillati</taxon>
        <taxon>Bacillota</taxon>
        <taxon>Clostridia</taxon>
        <taxon>Eubacteriales</taxon>
        <taxon>Clostridiaceae</taxon>
        <taxon>Senegalia</taxon>
    </lineage>
</organism>
<accession>A0A845QUW4</accession>
<name>A0A845QUW4_9CLOT</name>
<gene>
    <name evidence="1" type="ORF">D3Z33_07405</name>
</gene>
<protein>
    <submittedName>
        <fullName evidence="1">Uncharacterized protein</fullName>
    </submittedName>
</protein>
<dbReference type="RefSeq" id="WP_160197170.1">
    <property type="nucleotide sequence ID" value="NZ_QXXA01000007.1"/>
</dbReference>
<evidence type="ECO:0000313" key="2">
    <source>
        <dbReference type="Proteomes" id="UP000467132"/>
    </source>
</evidence>
<proteinExistence type="predicted"/>
<reference evidence="1 2" key="1">
    <citation type="submission" date="2018-08" db="EMBL/GenBank/DDBJ databases">
        <title>Murine metabolic-syndrome-specific gut microbial biobank.</title>
        <authorList>
            <person name="Liu C."/>
        </authorList>
    </citation>
    <scope>NUCLEOTIDE SEQUENCE [LARGE SCALE GENOMIC DNA]</scope>
    <source>
        <strain evidence="1 2">583</strain>
    </source>
</reference>
<dbReference type="OrthoDB" id="1965937at2"/>